<keyword evidence="3" id="KW-1185">Reference proteome</keyword>
<dbReference type="Gene3D" id="1.10.510.10">
    <property type="entry name" value="Transferase(Phosphotransferase) domain 1"/>
    <property type="match status" value="1"/>
</dbReference>
<dbReference type="EMBL" id="QKWP01000498">
    <property type="protein sequence ID" value="RIB19058.1"/>
    <property type="molecule type" value="Genomic_DNA"/>
</dbReference>
<name>A0A397VBH5_9GLOM</name>
<accession>A0A397VBH5</accession>
<sequence length="548" mass="63798">MKNINIQEITLQKRLTEHNDAIEWIPFNKLSNIQKTGNKFYAYLLDGIRIISGGFLKFTKLRSCPYKAKLKTITVPEFKNLLHSEDENFKIYGLTKKPDNNECLIVFDEFGWTSGNIIIDKYIKELQLKVEKYEDVIEWIPFEKLKPDNDDVYKINDEFIATWLEVIPIISNEGYEWTKSRLRPYRVMLKTLTDSQDPSSFILKFKNNIQSGNDEHKVYGITQNISTNNYMLVFEEFGLKRCKEHGICKLCEIYNTSPAWCQTCDPKSVLHGWTSGNEDVDNCIKSFQRRGSRYDEIIEWIPYEDLDDVEVIGEGGFSVVYSAKWKKGKRYTPVTLPISQKDFLKEFENLMQTRFVGNKLEVYGITQHKETKKYMIVFQYANGGNLRKFLEKNFTKLKWESKWKQLLFISWELTQIHKAGYIHRDLHSGNILIKEYANGNKEELIKEGEREIYGVLPYIAPEVLLKHLCTEKSDIYSFGVIMAEMSTGNPPYYGLECDVSLDIKICNGLHPTFAEGTPECYIQLASRCMDANPSNRPSSIDVYKELES</sequence>
<comment type="caution">
    <text evidence="2">The sequence shown here is derived from an EMBL/GenBank/DDBJ whole genome shotgun (WGS) entry which is preliminary data.</text>
</comment>
<dbReference type="PANTHER" id="PTHR44329:SF214">
    <property type="entry name" value="PROTEIN KINASE DOMAIN-CONTAINING PROTEIN"/>
    <property type="match status" value="1"/>
</dbReference>
<organism evidence="2 3">
    <name type="scientific">Gigaspora rosea</name>
    <dbReference type="NCBI Taxonomy" id="44941"/>
    <lineage>
        <taxon>Eukaryota</taxon>
        <taxon>Fungi</taxon>
        <taxon>Fungi incertae sedis</taxon>
        <taxon>Mucoromycota</taxon>
        <taxon>Glomeromycotina</taxon>
        <taxon>Glomeromycetes</taxon>
        <taxon>Diversisporales</taxon>
        <taxon>Gigasporaceae</taxon>
        <taxon>Gigaspora</taxon>
    </lineage>
</organism>
<evidence type="ECO:0000313" key="3">
    <source>
        <dbReference type="Proteomes" id="UP000266673"/>
    </source>
</evidence>
<feature type="domain" description="Protein kinase" evidence="1">
    <location>
        <begin position="306"/>
        <end position="548"/>
    </location>
</feature>
<dbReference type="InterPro" id="IPR051681">
    <property type="entry name" value="Ser/Thr_Kinases-Pseudokinases"/>
</dbReference>
<dbReference type="Proteomes" id="UP000266673">
    <property type="component" value="Unassembled WGS sequence"/>
</dbReference>
<dbReference type="SMART" id="SM00220">
    <property type="entry name" value="S_TKc"/>
    <property type="match status" value="1"/>
</dbReference>
<dbReference type="STRING" id="44941.A0A397VBH5"/>
<gene>
    <name evidence="2" type="ORF">C2G38_2182853</name>
</gene>
<dbReference type="PANTHER" id="PTHR44329">
    <property type="entry name" value="SERINE/THREONINE-PROTEIN KINASE TNNI3K-RELATED"/>
    <property type="match status" value="1"/>
</dbReference>
<dbReference type="AlphaFoldDB" id="A0A397VBH5"/>
<dbReference type="InterPro" id="IPR000719">
    <property type="entry name" value="Prot_kinase_dom"/>
</dbReference>
<dbReference type="SUPFAM" id="SSF56112">
    <property type="entry name" value="Protein kinase-like (PK-like)"/>
    <property type="match status" value="1"/>
</dbReference>
<dbReference type="Pfam" id="PF07714">
    <property type="entry name" value="PK_Tyr_Ser-Thr"/>
    <property type="match status" value="1"/>
</dbReference>
<evidence type="ECO:0000313" key="2">
    <source>
        <dbReference type="EMBL" id="RIB19058.1"/>
    </source>
</evidence>
<keyword evidence="2" id="KW-0808">Transferase</keyword>
<dbReference type="GO" id="GO:0005524">
    <property type="term" value="F:ATP binding"/>
    <property type="evidence" value="ECO:0007669"/>
    <property type="project" value="InterPro"/>
</dbReference>
<proteinExistence type="predicted"/>
<reference evidence="2 3" key="1">
    <citation type="submission" date="2018-06" db="EMBL/GenBank/DDBJ databases">
        <title>Comparative genomics reveals the genomic features of Rhizophagus irregularis, R. cerebriforme, R. diaphanum and Gigaspora rosea, and their symbiotic lifestyle signature.</title>
        <authorList>
            <person name="Morin E."/>
            <person name="San Clemente H."/>
            <person name="Chen E.C.H."/>
            <person name="De La Providencia I."/>
            <person name="Hainaut M."/>
            <person name="Kuo A."/>
            <person name="Kohler A."/>
            <person name="Murat C."/>
            <person name="Tang N."/>
            <person name="Roy S."/>
            <person name="Loubradou J."/>
            <person name="Henrissat B."/>
            <person name="Grigoriev I.V."/>
            <person name="Corradi N."/>
            <person name="Roux C."/>
            <person name="Martin F.M."/>
        </authorList>
    </citation>
    <scope>NUCLEOTIDE SEQUENCE [LARGE SCALE GENOMIC DNA]</scope>
    <source>
        <strain evidence="2 3">DAOM 194757</strain>
    </source>
</reference>
<protein>
    <submittedName>
        <fullName evidence="2">Kinase-like domain-containing protein</fullName>
    </submittedName>
</protein>
<keyword evidence="2" id="KW-0418">Kinase</keyword>
<dbReference type="InterPro" id="IPR001245">
    <property type="entry name" value="Ser-Thr/Tyr_kinase_cat_dom"/>
</dbReference>
<dbReference type="PROSITE" id="PS50011">
    <property type="entry name" value="PROTEIN_KINASE_DOM"/>
    <property type="match status" value="1"/>
</dbReference>
<dbReference type="OrthoDB" id="2343059at2759"/>
<evidence type="ECO:0000259" key="1">
    <source>
        <dbReference type="PROSITE" id="PS50011"/>
    </source>
</evidence>
<dbReference type="GO" id="GO:0004674">
    <property type="term" value="F:protein serine/threonine kinase activity"/>
    <property type="evidence" value="ECO:0007669"/>
    <property type="project" value="TreeGrafter"/>
</dbReference>
<dbReference type="InterPro" id="IPR011009">
    <property type="entry name" value="Kinase-like_dom_sf"/>
</dbReference>